<dbReference type="Proteomes" id="UP000658278">
    <property type="component" value="Unassembled WGS sequence"/>
</dbReference>
<accession>A0A934RD68</accession>
<name>A0A934RD68_9BACT</name>
<organism evidence="1 2">
    <name type="scientific">Haloferula rosea</name>
    <dbReference type="NCBI Taxonomy" id="490093"/>
    <lineage>
        <taxon>Bacteria</taxon>
        <taxon>Pseudomonadati</taxon>
        <taxon>Verrucomicrobiota</taxon>
        <taxon>Verrucomicrobiia</taxon>
        <taxon>Verrucomicrobiales</taxon>
        <taxon>Verrucomicrobiaceae</taxon>
        <taxon>Haloferula</taxon>
    </lineage>
</organism>
<protein>
    <submittedName>
        <fullName evidence="1">Uncharacterized protein</fullName>
    </submittedName>
</protein>
<comment type="caution">
    <text evidence="1">The sequence shown here is derived from an EMBL/GenBank/DDBJ whole genome shotgun (WGS) entry which is preliminary data.</text>
</comment>
<reference evidence="1" key="1">
    <citation type="submission" date="2021-01" db="EMBL/GenBank/DDBJ databases">
        <title>Modified the classification status of verrucomicrobia.</title>
        <authorList>
            <person name="Feng X."/>
        </authorList>
    </citation>
    <scope>NUCLEOTIDE SEQUENCE</scope>
    <source>
        <strain evidence="1">KCTC 22201</strain>
    </source>
</reference>
<keyword evidence="2" id="KW-1185">Reference proteome</keyword>
<dbReference type="RefSeq" id="WP_234045543.1">
    <property type="nucleotide sequence ID" value="NZ_JAENII010000026.1"/>
</dbReference>
<proteinExistence type="predicted"/>
<dbReference type="EMBL" id="JAENII010000026">
    <property type="protein sequence ID" value="MBK1829027.1"/>
    <property type="molecule type" value="Genomic_DNA"/>
</dbReference>
<dbReference type="AlphaFoldDB" id="A0A934RD68"/>
<evidence type="ECO:0000313" key="1">
    <source>
        <dbReference type="EMBL" id="MBK1829027.1"/>
    </source>
</evidence>
<sequence>MSPRRIQPRALARRLGWASAIALLLAALLIGIGLLPGRVEGIYAGKIFQCACDCFNFMRLENGRVIVYSSSHPPGELFGRYETGDDGTVHIYMTPLRASEAETLSFKATPHLWITRFHDFSEDDSSIWQIKRPMMGTVRKVIDEQEISLTTIPDESSMVTTYYNSRMEKLRETTKAIRPPRTAN</sequence>
<gene>
    <name evidence="1" type="ORF">JIN81_18470</name>
</gene>
<evidence type="ECO:0000313" key="2">
    <source>
        <dbReference type="Proteomes" id="UP000658278"/>
    </source>
</evidence>